<protein>
    <recommendedName>
        <fullName evidence="9">Flagellar protein</fullName>
    </recommendedName>
</protein>
<keyword evidence="8" id="KW-1185">Reference proteome</keyword>
<feature type="transmembrane region" description="Helical" evidence="6">
    <location>
        <begin position="7"/>
        <end position="26"/>
    </location>
</feature>
<keyword evidence="4 6" id="KW-1133">Transmembrane helix</keyword>
<accession>A0A5C1QKZ4</accession>
<dbReference type="RefSeq" id="WP_149485959.1">
    <property type="nucleotide sequence ID" value="NZ_CP036150.1"/>
</dbReference>
<dbReference type="OrthoDB" id="371386at2"/>
<keyword evidence="2" id="KW-1003">Cell membrane</keyword>
<keyword evidence="3 6" id="KW-0812">Transmembrane</keyword>
<evidence type="ECO:0000313" key="8">
    <source>
        <dbReference type="Proteomes" id="UP000324209"/>
    </source>
</evidence>
<keyword evidence="5 6" id="KW-0472">Membrane</keyword>
<organism evidence="7 8">
    <name type="scientific">Oceanispirochaeta crateris</name>
    <dbReference type="NCBI Taxonomy" id="2518645"/>
    <lineage>
        <taxon>Bacteria</taxon>
        <taxon>Pseudomonadati</taxon>
        <taxon>Spirochaetota</taxon>
        <taxon>Spirochaetia</taxon>
        <taxon>Spirochaetales</taxon>
        <taxon>Spirochaetaceae</taxon>
        <taxon>Oceanispirochaeta</taxon>
    </lineage>
</organism>
<evidence type="ECO:0000256" key="1">
    <source>
        <dbReference type="ARBA" id="ARBA00004236"/>
    </source>
</evidence>
<dbReference type="Proteomes" id="UP000324209">
    <property type="component" value="Chromosome"/>
</dbReference>
<dbReference type="InterPro" id="IPR022781">
    <property type="entry name" value="Flagellar_biosynth_FliO"/>
</dbReference>
<evidence type="ECO:0000256" key="2">
    <source>
        <dbReference type="ARBA" id="ARBA00022475"/>
    </source>
</evidence>
<evidence type="ECO:0000256" key="5">
    <source>
        <dbReference type="ARBA" id="ARBA00023136"/>
    </source>
</evidence>
<dbReference type="AlphaFoldDB" id="A0A5C1QKZ4"/>
<dbReference type="KEGG" id="ock:EXM22_07710"/>
<feature type="transmembrane region" description="Helical" evidence="6">
    <location>
        <begin position="69"/>
        <end position="90"/>
    </location>
</feature>
<evidence type="ECO:0000256" key="4">
    <source>
        <dbReference type="ARBA" id="ARBA00022989"/>
    </source>
</evidence>
<proteinExistence type="predicted"/>
<dbReference type="GO" id="GO:0016020">
    <property type="term" value="C:membrane"/>
    <property type="evidence" value="ECO:0007669"/>
    <property type="project" value="InterPro"/>
</dbReference>
<evidence type="ECO:0000256" key="6">
    <source>
        <dbReference type="SAM" id="Phobius"/>
    </source>
</evidence>
<dbReference type="EMBL" id="CP036150">
    <property type="protein sequence ID" value="QEN07879.1"/>
    <property type="molecule type" value="Genomic_DNA"/>
</dbReference>
<evidence type="ECO:0008006" key="9">
    <source>
        <dbReference type="Google" id="ProtNLM"/>
    </source>
</evidence>
<evidence type="ECO:0000256" key="3">
    <source>
        <dbReference type="ARBA" id="ARBA00022692"/>
    </source>
</evidence>
<dbReference type="Pfam" id="PF04347">
    <property type="entry name" value="FliO"/>
    <property type="match status" value="1"/>
</dbReference>
<evidence type="ECO:0000313" key="7">
    <source>
        <dbReference type="EMBL" id="QEN07879.1"/>
    </source>
</evidence>
<dbReference type="GO" id="GO:0044781">
    <property type="term" value="P:bacterial-type flagellum organization"/>
    <property type="evidence" value="ECO:0007669"/>
    <property type="project" value="InterPro"/>
</dbReference>
<sequence>MELGRGTLKQLIWLLIIVGNPFFLIAQEEISPQESNFPIINEEDLTLFEDNVAPAEEDAVPSSVGFSDLVRVTVILAAVIAAIYLLLYFLKKITPMAESGEDRIQILSTRHLKRDSALHLVEVGNQVFLIGSGSSSVNVISEITDKETLDKIQLEAEETHTTGAASFRNLFRAGLSLSSGRKITEQSPDFLRSQRDRLKNLEDRE</sequence>
<reference evidence="7 8" key="1">
    <citation type="submission" date="2019-02" db="EMBL/GenBank/DDBJ databases">
        <title>Complete Genome Sequence and Methylome Analysis of free living Spirochaetas.</title>
        <authorList>
            <person name="Fomenkov A."/>
            <person name="Dubinina G."/>
            <person name="Leshcheva N."/>
            <person name="Mikheeva N."/>
            <person name="Grabovich M."/>
            <person name="Vincze T."/>
            <person name="Roberts R.J."/>
        </authorList>
    </citation>
    <scope>NUCLEOTIDE SEQUENCE [LARGE SCALE GENOMIC DNA]</scope>
    <source>
        <strain evidence="7 8">K2</strain>
    </source>
</reference>
<gene>
    <name evidence="7" type="ORF">EXM22_07710</name>
</gene>
<comment type="subcellular location">
    <subcellularLocation>
        <location evidence="1">Cell membrane</location>
    </subcellularLocation>
</comment>
<name>A0A5C1QKZ4_9SPIO</name>